<dbReference type="InterPro" id="IPR001279">
    <property type="entry name" value="Metallo-B-lactamas"/>
</dbReference>
<proteinExistence type="predicted"/>
<keyword evidence="4" id="KW-1185">Reference proteome</keyword>
<evidence type="ECO:0000313" key="4">
    <source>
        <dbReference type="Proteomes" id="UP001150907"/>
    </source>
</evidence>
<reference evidence="3" key="1">
    <citation type="submission" date="2022-07" db="EMBL/GenBank/DDBJ databases">
        <title>Phylogenomic reconstructions and comparative analyses of Kickxellomycotina fungi.</title>
        <authorList>
            <person name="Reynolds N.K."/>
            <person name="Stajich J.E."/>
            <person name="Barry K."/>
            <person name="Grigoriev I.V."/>
            <person name="Crous P."/>
            <person name="Smith M.E."/>
        </authorList>
    </citation>
    <scope>NUCLEOTIDE SEQUENCE</scope>
    <source>
        <strain evidence="3">IMI 214461</strain>
    </source>
</reference>
<dbReference type="InterPro" id="IPR024884">
    <property type="entry name" value="NAPE-PLD"/>
</dbReference>
<dbReference type="PIRSF" id="PIRSF038896">
    <property type="entry name" value="NAPE-PLD"/>
    <property type="match status" value="1"/>
</dbReference>
<feature type="binding site" evidence="1">
    <location>
        <position position="297"/>
    </location>
    <ligand>
        <name>an N-acyl-1,2-diacyl-sn-glycero-3-phosphoethanolamine</name>
        <dbReference type="ChEBI" id="CHEBI:62537"/>
    </ligand>
</feature>
<keyword evidence="3" id="KW-0378">Hydrolase</keyword>
<protein>
    <submittedName>
        <fullName evidence="3">Protein-lysine N-methyltransferase efm4</fullName>
        <ecNumber evidence="3">3.1.4.54</ecNumber>
    </submittedName>
</protein>
<name>A0A9W8BN87_9FUNG</name>
<dbReference type="EC" id="3.1.4.54" evidence="3"/>
<evidence type="ECO:0000259" key="2">
    <source>
        <dbReference type="Pfam" id="PF12706"/>
    </source>
</evidence>
<feature type="binding site" evidence="1">
    <location>
        <position position="153"/>
    </location>
    <ligand>
        <name>an N-acyl-1,2-diacyl-sn-glycero-3-phosphoethanolamine</name>
        <dbReference type="ChEBI" id="CHEBI:62537"/>
    </ligand>
</feature>
<dbReference type="EMBL" id="JANBQF010000054">
    <property type="protein sequence ID" value="KAJ2006605.1"/>
    <property type="molecule type" value="Genomic_DNA"/>
</dbReference>
<dbReference type="PANTHER" id="PTHR15032">
    <property type="entry name" value="N-ACYL-PHOSPHATIDYLETHANOLAMINE-HYDROLYZING PHOSPHOLIPASE D"/>
    <property type="match status" value="1"/>
</dbReference>
<dbReference type="PANTHER" id="PTHR15032:SF4">
    <property type="entry name" value="N-ACYL-PHOSPHATIDYLETHANOLAMINE-HYDROLYZING PHOSPHOLIPASE D"/>
    <property type="match status" value="1"/>
</dbReference>
<dbReference type="AlphaFoldDB" id="A0A9W8BN87"/>
<dbReference type="OrthoDB" id="332863at2759"/>
<evidence type="ECO:0000313" key="3">
    <source>
        <dbReference type="EMBL" id="KAJ2006605.1"/>
    </source>
</evidence>
<comment type="caution">
    <text evidence="3">The sequence shown here is derived from an EMBL/GenBank/DDBJ whole genome shotgun (WGS) entry which is preliminary data.</text>
</comment>
<dbReference type="GO" id="GO:0008270">
    <property type="term" value="F:zinc ion binding"/>
    <property type="evidence" value="ECO:0007669"/>
    <property type="project" value="InterPro"/>
</dbReference>
<dbReference type="Proteomes" id="UP001150907">
    <property type="component" value="Unassembled WGS sequence"/>
</dbReference>
<dbReference type="GO" id="GO:0005737">
    <property type="term" value="C:cytoplasm"/>
    <property type="evidence" value="ECO:0007669"/>
    <property type="project" value="TreeGrafter"/>
</dbReference>
<evidence type="ECO:0000256" key="1">
    <source>
        <dbReference type="PIRSR" id="PIRSR038896-50"/>
    </source>
</evidence>
<dbReference type="SUPFAM" id="SSF56281">
    <property type="entry name" value="Metallo-hydrolase/oxidoreductase"/>
    <property type="match status" value="1"/>
</dbReference>
<feature type="domain" description="Metallo-beta-lactamase" evidence="2">
    <location>
        <begin position="107"/>
        <end position="320"/>
    </location>
</feature>
<sequence>MSVQPLSDTASELSGEALRAELAKDKSHHLGGGRFHNPWPSFVQAPKLTLIKHVAFSRDHRAVNQSIAEGRAPEVVALDHESLSHPSDVQLTWLGHASVLAQIDGATILCDPVFSDRCSPVQWLGPKRYTKAPCQVSELPGAIDVLIISHNHYDHLDWNTLRQVAERYPQIHVYSTLGNKSMLELAGFASVHIGDWWQEFSLALPSGKELLLACTPAQHMTGRGVLDQMSTLWSSWVVRGSKGHRFFFSGDTAYSAVGASGAECPVFRQIGRVYGPFDAAAIAIGAYAPEAMFSAMHVTPEQAVRIHEDIGSKRSVGIHWGTFVLTSEPVDEPPQRLAQAMESRGHSPQAFGVLKIGETTRVI</sequence>
<dbReference type="InterPro" id="IPR036866">
    <property type="entry name" value="RibonucZ/Hydroxyglut_hydro"/>
</dbReference>
<gene>
    <name evidence="3" type="primary">EFM4_1</name>
    <name evidence="3" type="ORF">H4R26_001286</name>
</gene>
<dbReference type="Pfam" id="PF12706">
    <property type="entry name" value="Lactamase_B_2"/>
    <property type="match status" value="1"/>
</dbReference>
<dbReference type="GO" id="GO:0070290">
    <property type="term" value="F:N-acylphosphatidylethanolamine-specific phospholipase D activity"/>
    <property type="evidence" value="ECO:0007669"/>
    <property type="project" value="UniProtKB-EC"/>
</dbReference>
<organism evidence="3 4">
    <name type="scientific">Coemansia thaxteri</name>
    <dbReference type="NCBI Taxonomy" id="2663907"/>
    <lineage>
        <taxon>Eukaryota</taxon>
        <taxon>Fungi</taxon>
        <taxon>Fungi incertae sedis</taxon>
        <taxon>Zoopagomycota</taxon>
        <taxon>Kickxellomycotina</taxon>
        <taxon>Kickxellomycetes</taxon>
        <taxon>Kickxellales</taxon>
        <taxon>Kickxellaceae</taxon>
        <taxon>Coemansia</taxon>
    </lineage>
</organism>
<accession>A0A9W8BN87</accession>
<dbReference type="Gene3D" id="3.60.15.10">
    <property type="entry name" value="Ribonuclease Z/Hydroxyacylglutathione hydrolase-like"/>
    <property type="match status" value="1"/>
</dbReference>